<keyword evidence="5 8" id="KW-1133">Transmembrane helix</keyword>
<dbReference type="OrthoDB" id="6133115at2759"/>
<comment type="subcellular location">
    <subcellularLocation>
        <location evidence="1">Membrane</location>
        <topology evidence="1">Multi-pass membrane protein</topology>
    </subcellularLocation>
</comment>
<dbReference type="EMBL" id="KV878597">
    <property type="protein sequence ID" value="OJJ53437.1"/>
    <property type="molecule type" value="Genomic_DNA"/>
</dbReference>
<evidence type="ECO:0000256" key="7">
    <source>
        <dbReference type="RuleBase" id="RU003346"/>
    </source>
</evidence>
<dbReference type="Gene3D" id="1.20.1250.20">
    <property type="entry name" value="MFS general substrate transporter like domains"/>
    <property type="match status" value="1"/>
</dbReference>
<dbReference type="GO" id="GO:0005351">
    <property type="term" value="F:carbohydrate:proton symporter activity"/>
    <property type="evidence" value="ECO:0007669"/>
    <property type="project" value="TreeGrafter"/>
</dbReference>
<evidence type="ECO:0000256" key="2">
    <source>
        <dbReference type="ARBA" id="ARBA00010992"/>
    </source>
</evidence>
<feature type="transmembrane region" description="Helical" evidence="8">
    <location>
        <begin position="194"/>
        <end position="214"/>
    </location>
</feature>
<feature type="transmembrane region" description="Helical" evidence="8">
    <location>
        <begin position="354"/>
        <end position="377"/>
    </location>
</feature>
<feature type="transmembrane region" description="Helical" evidence="8">
    <location>
        <begin position="127"/>
        <end position="143"/>
    </location>
</feature>
<protein>
    <recommendedName>
        <fullName evidence="9">Major facilitator superfamily (MFS) profile domain-containing protein</fullName>
    </recommendedName>
</protein>
<dbReference type="AlphaFoldDB" id="A0A1L9T1Z4"/>
<feature type="transmembrane region" description="Helical" evidence="8">
    <location>
        <begin position="70"/>
        <end position="92"/>
    </location>
</feature>
<dbReference type="GO" id="GO:0016020">
    <property type="term" value="C:membrane"/>
    <property type="evidence" value="ECO:0007669"/>
    <property type="project" value="UniProtKB-SubCell"/>
</dbReference>
<keyword evidence="11" id="KW-1185">Reference proteome</keyword>
<dbReference type="InterPro" id="IPR020846">
    <property type="entry name" value="MFS_dom"/>
</dbReference>
<dbReference type="InterPro" id="IPR036259">
    <property type="entry name" value="MFS_trans_sf"/>
</dbReference>
<dbReference type="Proteomes" id="UP000184356">
    <property type="component" value="Unassembled WGS sequence"/>
</dbReference>
<dbReference type="PANTHER" id="PTHR48022:SF3">
    <property type="entry name" value="HEXOSE TRANSPORTER PROTEIN (AFU_ORTHOLOGUE AFUA_8G04480)-RELATED"/>
    <property type="match status" value="1"/>
</dbReference>
<feature type="transmembrane region" description="Helical" evidence="8">
    <location>
        <begin position="383"/>
        <end position="403"/>
    </location>
</feature>
<dbReference type="RefSeq" id="XP_040697243.1">
    <property type="nucleotide sequence ID" value="XM_040850071.1"/>
</dbReference>
<comment type="similarity">
    <text evidence="2 7">Belongs to the major facilitator superfamily. Sugar transporter (TC 2.A.1.1) family.</text>
</comment>
<feature type="transmembrane region" description="Helical" evidence="8">
    <location>
        <begin position="451"/>
        <end position="472"/>
    </location>
</feature>
<dbReference type="InterPro" id="IPR005828">
    <property type="entry name" value="MFS_sugar_transport-like"/>
</dbReference>
<feature type="transmembrane region" description="Helical" evidence="8">
    <location>
        <begin position="29"/>
        <end position="50"/>
    </location>
</feature>
<dbReference type="InterPro" id="IPR003663">
    <property type="entry name" value="Sugar/inositol_transpt"/>
</dbReference>
<keyword evidence="3 7" id="KW-0813">Transport</keyword>
<keyword evidence="6 8" id="KW-0472">Membrane</keyword>
<organism evidence="10 11">
    <name type="scientific">Aspergillus sydowii CBS 593.65</name>
    <dbReference type="NCBI Taxonomy" id="1036612"/>
    <lineage>
        <taxon>Eukaryota</taxon>
        <taxon>Fungi</taxon>
        <taxon>Dikarya</taxon>
        <taxon>Ascomycota</taxon>
        <taxon>Pezizomycotina</taxon>
        <taxon>Eurotiomycetes</taxon>
        <taxon>Eurotiomycetidae</taxon>
        <taxon>Eurotiales</taxon>
        <taxon>Aspergillaceae</taxon>
        <taxon>Aspergillus</taxon>
        <taxon>Aspergillus subgen. Nidulantes</taxon>
    </lineage>
</organism>
<feature type="domain" description="Major facilitator superfamily (MFS) profile" evidence="9">
    <location>
        <begin position="35"/>
        <end position="476"/>
    </location>
</feature>
<feature type="transmembrane region" description="Helical" evidence="8">
    <location>
        <begin position="164"/>
        <end position="182"/>
    </location>
</feature>
<feature type="transmembrane region" description="Helical" evidence="8">
    <location>
        <begin position="288"/>
        <end position="309"/>
    </location>
</feature>
<evidence type="ECO:0000313" key="11">
    <source>
        <dbReference type="Proteomes" id="UP000184356"/>
    </source>
</evidence>
<dbReference type="PROSITE" id="PS50850">
    <property type="entry name" value="MFS"/>
    <property type="match status" value="1"/>
</dbReference>
<evidence type="ECO:0000313" key="10">
    <source>
        <dbReference type="EMBL" id="OJJ53437.1"/>
    </source>
</evidence>
<evidence type="ECO:0000256" key="5">
    <source>
        <dbReference type="ARBA" id="ARBA00022989"/>
    </source>
</evidence>
<proteinExistence type="inferred from homology"/>
<feature type="transmembrane region" description="Helical" evidence="8">
    <location>
        <begin position="104"/>
        <end position="121"/>
    </location>
</feature>
<feature type="transmembrane region" description="Helical" evidence="8">
    <location>
        <begin position="321"/>
        <end position="342"/>
    </location>
</feature>
<feature type="transmembrane region" description="Helical" evidence="8">
    <location>
        <begin position="424"/>
        <end position="445"/>
    </location>
</feature>
<keyword evidence="4 8" id="KW-0812">Transmembrane</keyword>
<dbReference type="VEuPathDB" id="FungiDB:ASPSYDRAFT_62058"/>
<accession>A0A1L9T1Z4</accession>
<gene>
    <name evidence="10" type="ORF">ASPSYDRAFT_62058</name>
</gene>
<dbReference type="GeneID" id="63766144"/>
<dbReference type="PROSITE" id="PS00216">
    <property type="entry name" value="SUGAR_TRANSPORT_1"/>
    <property type="match status" value="1"/>
</dbReference>
<evidence type="ECO:0000256" key="1">
    <source>
        <dbReference type="ARBA" id="ARBA00004141"/>
    </source>
</evidence>
<dbReference type="FunFam" id="1.20.1250.20:FF:000134">
    <property type="entry name" value="MFS sugar transporter protein"/>
    <property type="match status" value="1"/>
</dbReference>
<dbReference type="InterPro" id="IPR005829">
    <property type="entry name" value="Sugar_transporter_CS"/>
</dbReference>
<dbReference type="NCBIfam" id="TIGR00879">
    <property type="entry name" value="SP"/>
    <property type="match status" value="1"/>
</dbReference>
<evidence type="ECO:0000256" key="4">
    <source>
        <dbReference type="ARBA" id="ARBA00022692"/>
    </source>
</evidence>
<reference evidence="11" key="1">
    <citation type="journal article" date="2017" name="Genome Biol.">
        <title>Comparative genomics reveals high biological diversity and specific adaptations in the industrially and medically important fungal genus Aspergillus.</title>
        <authorList>
            <person name="de Vries R.P."/>
            <person name="Riley R."/>
            <person name="Wiebenga A."/>
            <person name="Aguilar-Osorio G."/>
            <person name="Amillis S."/>
            <person name="Uchima C.A."/>
            <person name="Anderluh G."/>
            <person name="Asadollahi M."/>
            <person name="Askin M."/>
            <person name="Barry K."/>
            <person name="Battaglia E."/>
            <person name="Bayram O."/>
            <person name="Benocci T."/>
            <person name="Braus-Stromeyer S.A."/>
            <person name="Caldana C."/>
            <person name="Canovas D."/>
            <person name="Cerqueira G.C."/>
            <person name="Chen F."/>
            <person name="Chen W."/>
            <person name="Choi C."/>
            <person name="Clum A."/>
            <person name="Dos Santos R.A."/>
            <person name="Damasio A.R."/>
            <person name="Diallinas G."/>
            <person name="Emri T."/>
            <person name="Fekete E."/>
            <person name="Flipphi M."/>
            <person name="Freyberg S."/>
            <person name="Gallo A."/>
            <person name="Gournas C."/>
            <person name="Habgood R."/>
            <person name="Hainaut M."/>
            <person name="Harispe M.L."/>
            <person name="Henrissat B."/>
            <person name="Hilden K.S."/>
            <person name="Hope R."/>
            <person name="Hossain A."/>
            <person name="Karabika E."/>
            <person name="Karaffa L."/>
            <person name="Karanyi Z."/>
            <person name="Krasevec N."/>
            <person name="Kuo A."/>
            <person name="Kusch H."/>
            <person name="LaButti K."/>
            <person name="Lagendijk E.L."/>
            <person name="Lapidus A."/>
            <person name="Levasseur A."/>
            <person name="Lindquist E."/>
            <person name="Lipzen A."/>
            <person name="Logrieco A.F."/>
            <person name="MacCabe A."/>
            <person name="Maekelae M.R."/>
            <person name="Malavazi I."/>
            <person name="Melin P."/>
            <person name="Meyer V."/>
            <person name="Mielnichuk N."/>
            <person name="Miskei M."/>
            <person name="Molnar A.P."/>
            <person name="Mule G."/>
            <person name="Ngan C.Y."/>
            <person name="Orejas M."/>
            <person name="Orosz E."/>
            <person name="Ouedraogo J.P."/>
            <person name="Overkamp K.M."/>
            <person name="Park H.-S."/>
            <person name="Perrone G."/>
            <person name="Piumi F."/>
            <person name="Punt P.J."/>
            <person name="Ram A.F."/>
            <person name="Ramon A."/>
            <person name="Rauscher S."/>
            <person name="Record E."/>
            <person name="Riano-Pachon D.M."/>
            <person name="Robert V."/>
            <person name="Roehrig J."/>
            <person name="Ruller R."/>
            <person name="Salamov A."/>
            <person name="Salih N.S."/>
            <person name="Samson R.A."/>
            <person name="Sandor E."/>
            <person name="Sanguinetti M."/>
            <person name="Schuetze T."/>
            <person name="Sepcic K."/>
            <person name="Shelest E."/>
            <person name="Sherlock G."/>
            <person name="Sophianopoulou V."/>
            <person name="Squina F.M."/>
            <person name="Sun H."/>
            <person name="Susca A."/>
            <person name="Todd R.B."/>
            <person name="Tsang A."/>
            <person name="Unkles S.E."/>
            <person name="van de Wiele N."/>
            <person name="van Rossen-Uffink D."/>
            <person name="Oliveira J.V."/>
            <person name="Vesth T.C."/>
            <person name="Visser J."/>
            <person name="Yu J.-H."/>
            <person name="Zhou M."/>
            <person name="Andersen M.R."/>
            <person name="Archer D.B."/>
            <person name="Baker S.E."/>
            <person name="Benoit I."/>
            <person name="Brakhage A.A."/>
            <person name="Braus G.H."/>
            <person name="Fischer R."/>
            <person name="Frisvad J.C."/>
            <person name="Goldman G.H."/>
            <person name="Houbraken J."/>
            <person name="Oakley B."/>
            <person name="Pocsi I."/>
            <person name="Scazzocchio C."/>
            <person name="Seiboth B."/>
            <person name="vanKuyk P.A."/>
            <person name="Wortman J."/>
            <person name="Dyer P.S."/>
            <person name="Grigoriev I.V."/>
        </authorList>
    </citation>
    <scope>NUCLEOTIDE SEQUENCE [LARGE SCALE GENOMIC DNA]</scope>
    <source>
        <strain evidence="11">CBS 593.65</strain>
    </source>
</reference>
<dbReference type="SUPFAM" id="SSF103473">
    <property type="entry name" value="MFS general substrate transporter"/>
    <property type="match status" value="1"/>
</dbReference>
<dbReference type="PANTHER" id="PTHR48022">
    <property type="entry name" value="PLASTIDIC GLUCOSE TRANSPORTER 4"/>
    <property type="match status" value="1"/>
</dbReference>
<evidence type="ECO:0000256" key="8">
    <source>
        <dbReference type="SAM" id="Phobius"/>
    </source>
</evidence>
<dbReference type="STRING" id="1036612.A0A1L9T1Z4"/>
<sequence length="514" mass="57005">MARSRQIAGAALAEALPVTRKHWFQQPHLLKLNLILLIPMLSSTVVGYYGTLMSSLQSFPQWQDYFSNPTSTLLGTIIAAQPIGGLIALPFTSDLCDRLGRKRVLLCGIIITCSGATIQGASVNVGMFIFARIIIGFGGMFGSQPSPMLIAELAYPTHRGKYTSAYWTFFYLGSILASWFTFGSQNIASSWSWRIPSILQAACPVIQLLFLWWVPESPRWLIAQDRISEASATLKKYHDGQVDPNIPASELVTLELTEITNAIKLEKDAQHTGWTALLATPGNRKRTMVTICTGTFSIWDGITVVTFYIPLVLTSVGVTSAYWQTLINGLLQVFNFFAALLGAFLVDRVGRRPLFLWSTTGMLISYIIWTACAAVNSETGSQPAGIVVIVCVFVMLFHHDIAWSPLVLGYPTEIFPYSLRSKGLTVDMVAMYGSLVITAYCHPIGLEDLGWRYYIVFCVFLVCILGTVYFYFPETRGFTLEEIRVIFDGGDEEGERASRTAGTTRQIETAFTRD</sequence>
<dbReference type="Pfam" id="PF00083">
    <property type="entry name" value="Sugar_tr"/>
    <property type="match status" value="1"/>
</dbReference>
<evidence type="ECO:0000259" key="9">
    <source>
        <dbReference type="PROSITE" id="PS50850"/>
    </source>
</evidence>
<evidence type="ECO:0000256" key="6">
    <source>
        <dbReference type="ARBA" id="ARBA00023136"/>
    </source>
</evidence>
<dbReference type="InterPro" id="IPR050360">
    <property type="entry name" value="MFS_Sugar_Transporters"/>
</dbReference>
<name>A0A1L9T1Z4_9EURO</name>
<evidence type="ECO:0000256" key="3">
    <source>
        <dbReference type="ARBA" id="ARBA00022448"/>
    </source>
</evidence>